<feature type="binding site" evidence="9">
    <location>
        <position position="203"/>
    </location>
    <ligand>
        <name>Fe cation</name>
        <dbReference type="ChEBI" id="CHEBI:24875"/>
        <label>2</label>
    </ligand>
</feature>
<dbReference type="InterPro" id="IPR027517">
    <property type="entry name" value="Deoxyhypusine_hydroxylase"/>
</dbReference>
<evidence type="ECO:0000313" key="10">
    <source>
        <dbReference type="EMBL" id="KAK9908081.1"/>
    </source>
</evidence>
<dbReference type="Pfam" id="PF03130">
    <property type="entry name" value="HEAT_PBS"/>
    <property type="match status" value="3"/>
</dbReference>
<evidence type="ECO:0000256" key="6">
    <source>
        <dbReference type="ARBA" id="ARBA00023004"/>
    </source>
</evidence>
<dbReference type="InterPro" id="IPR004155">
    <property type="entry name" value="PBS_lyase_HEAT"/>
</dbReference>
<keyword evidence="3 9" id="KW-0479">Metal-binding</keyword>
<keyword evidence="7 9" id="KW-0503">Monooxygenase</keyword>
<keyword evidence="11" id="KW-1185">Reference proteome</keyword>
<name>A0ABR2YMG2_9CHLO</name>
<feature type="binding site" evidence="9">
    <location>
        <position position="95"/>
    </location>
    <ligand>
        <name>Fe cation</name>
        <dbReference type="ChEBI" id="CHEBI:24875"/>
        <label>1</label>
    </ligand>
</feature>
<dbReference type="PANTHER" id="PTHR12697:SF5">
    <property type="entry name" value="DEOXYHYPUSINE HYDROXYLASE"/>
    <property type="match status" value="1"/>
</dbReference>
<proteinExistence type="inferred from homology"/>
<sequence>MPVEHEAPEEVIQALRQKVLDASTSLPAKYRALFALRNLKGPSAEAALICALQDDSALFRHEVAYCLGQRQDPAAIATLRSILVDDQEHPMVRHEAGEALGAIGTPECFNLLRDFSGDPCLELRSLLLDEDAPIFKRYTALFALRNKGGREEVAALEDSLRSRSALLKHEVAYVLGQVQDRAAIDALEQVLGDASENAMVRHEAAEALGSIADRRCVKLLEDFSSDPEPIVAHSCIVALDMLEFEESGDFQYADEGQSVAQSGSTIAVC</sequence>
<gene>
    <name evidence="10" type="ORF">WJX75_002559</name>
</gene>
<comment type="similarity">
    <text evidence="9">Belongs to the deoxyhypusine hydroxylase family.</text>
</comment>
<feature type="binding site" evidence="9">
    <location>
        <position position="169"/>
    </location>
    <ligand>
        <name>Fe cation</name>
        <dbReference type="ChEBI" id="CHEBI:24875"/>
        <label>2</label>
    </ligand>
</feature>
<dbReference type="InterPro" id="IPR016024">
    <property type="entry name" value="ARM-type_fold"/>
</dbReference>
<comment type="caution">
    <text evidence="10">The sequence shown here is derived from an EMBL/GenBank/DDBJ whole genome shotgun (WGS) entry which is preliminary data.</text>
</comment>
<feature type="binding site" evidence="9">
    <location>
        <position position="62"/>
    </location>
    <ligand>
        <name>Fe cation</name>
        <dbReference type="ChEBI" id="CHEBI:24875"/>
        <label>1</label>
    </ligand>
</feature>
<dbReference type="Gene3D" id="1.25.10.10">
    <property type="entry name" value="Leucine-rich Repeat Variant"/>
    <property type="match status" value="2"/>
</dbReference>
<comment type="catalytic activity">
    <reaction evidence="1 9">
        <text>[eIF5A protein]-deoxyhypusine + AH2 + O2 = [eIF5A protein]-hypusine + A + H2O</text>
        <dbReference type="Rhea" id="RHEA:14101"/>
        <dbReference type="Rhea" id="RHEA-COMP:10144"/>
        <dbReference type="Rhea" id="RHEA-COMP:12592"/>
        <dbReference type="ChEBI" id="CHEBI:13193"/>
        <dbReference type="ChEBI" id="CHEBI:15377"/>
        <dbReference type="ChEBI" id="CHEBI:15379"/>
        <dbReference type="ChEBI" id="CHEBI:17499"/>
        <dbReference type="ChEBI" id="CHEBI:82657"/>
        <dbReference type="ChEBI" id="CHEBI:91175"/>
        <dbReference type="EC" id="1.14.99.29"/>
    </reaction>
</comment>
<organism evidence="10 11">
    <name type="scientific">Coccomyxa subellipsoidea</name>
    <dbReference type="NCBI Taxonomy" id="248742"/>
    <lineage>
        <taxon>Eukaryota</taxon>
        <taxon>Viridiplantae</taxon>
        <taxon>Chlorophyta</taxon>
        <taxon>core chlorophytes</taxon>
        <taxon>Trebouxiophyceae</taxon>
        <taxon>Trebouxiophyceae incertae sedis</taxon>
        <taxon>Coccomyxaceae</taxon>
        <taxon>Coccomyxa</taxon>
    </lineage>
</organism>
<dbReference type="SUPFAM" id="SSF48371">
    <property type="entry name" value="ARM repeat"/>
    <property type="match status" value="1"/>
</dbReference>
<evidence type="ECO:0000256" key="9">
    <source>
        <dbReference type="HAMAP-Rule" id="MF_03101"/>
    </source>
</evidence>
<dbReference type="EC" id="1.14.99.29" evidence="9"/>
<feature type="binding site" evidence="9">
    <location>
        <position position="61"/>
    </location>
    <ligand>
        <name>Fe cation</name>
        <dbReference type="ChEBI" id="CHEBI:24875"/>
        <label>1</label>
    </ligand>
</feature>
<evidence type="ECO:0000256" key="2">
    <source>
        <dbReference type="ARBA" id="ARBA00005041"/>
    </source>
</evidence>
<evidence type="ECO:0000256" key="4">
    <source>
        <dbReference type="ARBA" id="ARBA00022737"/>
    </source>
</evidence>
<feature type="binding site" evidence="9">
    <location>
        <position position="170"/>
    </location>
    <ligand>
        <name>Fe cation</name>
        <dbReference type="ChEBI" id="CHEBI:24875"/>
        <label>2</label>
    </ligand>
</feature>
<comment type="pathway">
    <text evidence="2 9">Protein modification; eIF5A hypusination.</text>
</comment>
<dbReference type="Proteomes" id="UP001491310">
    <property type="component" value="Unassembled WGS sequence"/>
</dbReference>
<evidence type="ECO:0000256" key="5">
    <source>
        <dbReference type="ARBA" id="ARBA00023002"/>
    </source>
</evidence>
<comment type="function">
    <text evidence="9">Catalyzes the hydroxylation of the N(6)-(4-aminobutyl)-L-lysine intermediate to form hypusine, an essential post-translational modification only found in mature eIF-5A factor.</text>
</comment>
<dbReference type="HAMAP" id="MF_03101">
    <property type="entry name" value="Deoxyhypusine_hydroxylase"/>
    <property type="match status" value="1"/>
</dbReference>
<keyword evidence="5 9" id="KW-0560">Oxidoreductase</keyword>
<reference evidence="10 11" key="1">
    <citation type="journal article" date="2024" name="Nat. Commun.">
        <title>Phylogenomics reveals the evolutionary origins of lichenization in chlorophyte algae.</title>
        <authorList>
            <person name="Puginier C."/>
            <person name="Libourel C."/>
            <person name="Otte J."/>
            <person name="Skaloud P."/>
            <person name="Haon M."/>
            <person name="Grisel S."/>
            <person name="Petersen M."/>
            <person name="Berrin J.G."/>
            <person name="Delaux P.M."/>
            <person name="Dal Grande F."/>
            <person name="Keller J."/>
        </authorList>
    </citation>
    <scope>NUCLEOTIDE SEQUENCE [LARGE SCALE GENOMIC DNA]</scope>
    <source>
        <strain evidence="10 11">SAG 216-7</strain>
    </source>
</reference>
<keyword evidence="6 9" id="KW-0408">Iron</keyword>
<evidence type="ECO:0000256" key="8">
    <source>
        <dbReference type="ARBA" id="ARBA00023256"/>
    </source>
</evidence>
<keyword evidence="4" id="KW-0677">Repeat</keyword>
<dbReference type="InterPro" id="IPR011989">
    <property type="entry name" value="ARM-like"/>
</dbReference>
<keyword evidence="8 9" id="KW-0386">Hypusine biosynthesis</keyword>
<evidence type="ECO:0000256" key="7">
    <source>
        <dbReference type="ARBA" id="ARBA00023033"/>
    </source>
</evidence>
<dbReference type="PANTHER" id="PTHR12697">
    <property type="entry name" value="PBS LYASE HEAT-LIKE PROTEIN"/>
    <property type="match status" value="1"/>
</dbReference>
<dbReference type="Pfam" id="PF13646">
    <property type="entry name" value="HEAT_2"/>
    <property type="match status" value="1"/>
</dbReference>
<dbReference type="EMBL" id="JALJOT010000008">
    <property type="protein sequence ID" value="KAK9908081.1"/>
    <property type="molecule type" value="Genomic_DNA"/>
</dbReference>
<accession>A0ABR2YMG2</accession>
<comment type="cofactor">
    <cofactor evidence="9">
        <name>Fe(2+)</name>
        <dbReference type="ChEBI" id="CHEBI:29033"/>
    </cofactor>
    <text evidence="9">Binds 2 Fe(2+) ions per subunit.</text>
</comment>
<feature type="binding site" evidence="9">
    <location>
        <position position="202"/>
    </location>
    <ligand>
        <name>Fe cation</name>
        <dbReference type="ChEBI" id="CHEBI:24875"/>
        <label>2</label>
    </ligand>
</feature>
<evidence type="ECO:0000256" key="1">
    <source>
        <dbReference type="ARBA" id="ARBA00000068"/>
    </source>
</evidence>
<evidence type="ECO:0000256" key="3">
    <source>
        <dbReference type="ARBA" id="ARBA00022723"/>
    </source>
</evidence>
<dbReference type="SMART" id="SM00567">
    <property type="entry name" value="EZ_HEAT"/>
    <property type="match status" value="6"/>
</dbReference>
<protein>
    <recommendedName>
        <fullName evidence="9">Deoxyhypusine hydroxylase</fullName>
        <shortName evidence="9">DOHH</shortName>
        <ecNumber evidence="9">1.14.99.29</ecNumber>
    </recommendedName>
    <alternativeName>
        <fullName evidence="9">Deoxyhypusine dioxygenase</fullName>
    </alternativeName>
    <alternativeName>
        <fullName evidence="9">Deoxyhypusine monooxygenase</fullName>
    </alternativeName>
</protein>
<evidence type="ECO:0000313" key="11">
    <source>
        <dbReference type="Proteomes" id="UP001491310"/>
    </source>
</evidence>
<feature type="binding site" evidence="9">
    <location>
        <position position="94"/>
    </location>
    <ligand>
        <name>Fe cation</name>
        <dbReference type="ChEBI" id="CHEBI:24875"/>
        <label>1</label>
    </ligand>
</feature>